<accession>A0A1X2I0R1</accession>
<feature type="compositionally biased region" description="Low complexity" evidence="1">
    <location>
        <begin position="264"/>
        <end position="284"/>
    </location>
</feature>
<comment type="caution">
    <text evidence="3">The sequence shown here is derived from an EMBL/GenBank/DDBJ whole genome shotgun (WGS) entry which is preliminary data.</text>
</comment>
<dbReference type="AlphaFoldDB" id="A0A1X2I0R1"/>
<feature type="transmembrane region" description="Helical" evidence="2">
    <location>
        <begin position="81"/>
        <end position="99"/>
    </location>
</feature>
<name>A0A1X2I0R1_9FUNG</name>
<dbReference type="Proteomes" id="UP000193560">
    <property type="component" value="Unassembled WGS sequence"/>
</dbReference>
<dbReference type="OrthoDB" id="201504at2759"/>
<dbReference type="PROSITE" id="PS50244">
    <property type="entry name" value="S5A_REDUCTASE"/>
    <property type="match status" value="1"/>
</dbReference>
<evidence type="ECO:0000313" key="4">
    <source>
        <dbReference type="Proteomes" id="UP000193560"/>
    </source>
</evidence>
<dbReference type="Gene3D" id="1.20.120.1630">
    <property type="match status" value="1"/>
</dbReference>
<gene>
    <name evidence="3" type="ORF">BCR42DRAFT_496132</name>
</gene>
<dbReference type="InterPro" id="IPR010721">
    <property type="entry name" value="UstE-like"/>
</dbReference>
<protein>
    <submittedName>
        <fullName evidence="3">Uncharacterized protein</fullName>
    </submittedName>
</protein>
<dbReference type="EMBL" id="MCGE01000037">
    <property type="protein sequence ID" value="ORZ06896.1"/>
    <property type="molecule type" value="Genomic_DNA"/>
</dbReference>
<evidence type="ECO:0000313" key="3">
    <source>
        <dbReference type="EMBL" id="ORZ06896.1"/>
    </source>
</evidence>
<feature type="transmembrane region" description="Helical" evidence="2">
    <location>
        <begin position="135"/>
        <end position="154"/>
    </location>
</feature>
<dbReference type="PANTHER" id="PTHR32251:SF23">
    <property type="entry name" value="3-OXO-5-ALPHA-STEROID 4-DEHYDROGENASE (DUF1295)"/>
    <property type="match status" value="1"/>
</dbReference>
<evidence type="ECO:0000256" key="1">
    <source>
        <dbReference type="SAM" id="MobiDB-lite"/>
    </source>
</evidence>
<keyword evidence="4" id="KW-1185">Reference proteome</keyword>
<organism evidence="3 4">
    <name type="scientific">Absidia repens</name>
    <dbReference type="NCBI Taxonomy" id="90262"/>
    <lineage>
        <taxon>Eukaryota</taxon>
        <taxon>Fungi</taxon>
        <taxon>Fungi incertae sedis</taxon>
        <taxon>Mucoromycota</taxon>
        <taxon>Mucoromycotina</taxon>
        <taxon>Mucoromycetes</taxon>
        <taxon>Mucorales</taxon>
        <taxon>Cunninghamellaceae</taxon>
        <taxon>Absidia</taxon>
    </lineage>
</organism>
<dbReference type="STRING" id="90262.A0A1X2I0R1"/>
<feature type="transmembrane region" description="Helical" evidence="2">
    <location>
        <begin position="175"/>
        <end position="205"/>
    </location>
</feature>
<feature type="region of interest" description="Disordered" evidence="1">
    <location>
        <begin position="264"/>
        <end position="292"/>
    </location>
</feature>
<feature type="transmembrane region" description="Helical" evidence="2">
    <location>
        <begin position="225"/>
        <end position="241"/>
    </location>
</feature>
<sequence length="409" mass="47876">MSLFYLQMMLTINGGFYDRLVEVPIADRLTWLYTWRLFTVNLSDGAYINEDGKLYEFFSILFSKLDIFKQYYRHVDPFSEALLFACIITVTHYVVSVVTNNYSQVDKAWSILPVVYAWHFFYNDYLNRGTIHPRLLLGAVLITLWGFRLTWNFARKGGYAWSGQDYRYPYIKNKIGPVAMGFLNATVIAPFQDALLLMMVAPLYFTNLTYLGNTTAGVTLTKMDLLATFMFLLCLGIEMTADEQQYLFQTEKYCLLKHQRVSSNNDSSSGDNNKSQQQLQNRQQQPDENSDYRRGFLTRGLFKYSRHPNFFAEMGVWWSIYLFSVSSTISLTECLQEEPVQWWHASTYVNWTIVGPLTLTLLFQGSTWLTEHISSEKYPEYKLYQQSVNRFIPWRSTWTSQNMAHDKND</sequence>
<evidence type="ECO:0000256" key="2">
    <source>
        <dbReference type="SAM" id="Phobius"/>
    </source>
</evidence>
<dbReference type="Pfam" id="PF06966">
    <property type="entry name" value="DUF1295"/>
    <property type="match status" value="1"/>
</dbReference>
<keyword evidence="2" id="KW-1133">Transmembrane helix</keyword>
<dbReference type="PANTHER" id="PTHR32251">
    <property type="entry name" value="3-OXO-5-ALPHA-STEROID 4-DEHYDROGENASE"/>
    <property type="match status" value="1"/>
</dbReference>
<proteinExistence type="predicted"/>
<keyword evidence="2" id="KW-0472">Membrane</keyword>
<keyword evidence="2" id="KW-0812">Transmembrane</keyword>
<reference evidence="3 4" key="1">
    <citation type="submission" date="2016-07" db="EMBL/GenBank/DDBJ databases">
        <title>Pervasive Adenine N6-methylation of Active Genes in Fungi.</title>
        <authorList>
            <consortium name="DOE Joint Genome Institute"/>
            <person name="Mondo S.J."/>
            <person name="Dannebaum R.O."/>
            <person name="Kuo R.C."/>
            <person name="Labutti K."/>
            <person name="Haridas S."/>
            <person name="Kuo A."/>
            <person name="Salamov A."/>
            <person name="Ahrendt S.R."/>
            <person name="Lipzen A."/>
            <person name="Sullivan W."/>
            <person name="Andreopoulos W.B."/>
            <person name="Clum A."/>
            <person name="Lindquist E."/>
            <person name="Daum C."/>
            <person name="Ramamoorthy G.K."/>
            <person name="Gryganskyi A."/>
            <person name="Culley D."/>
            <person name="Magnuson J.K."/>
            <person name="James T.Y."/>
            <person name="O'Malley M.A."/>
            <person name="Stajich J.E."/>
            <person name="Spatafora J.W."/>
            <person name="Visel A."/>
            <person name="Grigoriev I.V."/>
        </authorList>
    </citation>
    <scope>NUCLEOTIDE SEQUENCE [LARGE SCALE GENOMIC DNA]</scope>
    <source>
        <strain evidence="3 4">NRRL 1336</strain>
    </source>
</reference>
<dbReference type="GO" id="GO:0016020">
    <property type="term" value="C:membrane"/>
    <property type="evidence" value="ECO:0007669"/>
    <property type="project" value="TreeGrafter"/>
</dbReference>